<keyword evidence="3" id="KW-1185">Reference proteome</keyword>
<proteinExistence type="predicted"/>
<feature type="transmembrane region" description="Helical" evidence="1">
    <location>
        <begin position="378"/>
        <end position="400"/>
    </location>
</feature>
<keyword evidence="1" id="KW-1133">Transmembrane helix</keyword>
<feature type="transmembrane region" description="Helical" evidence="1">
    <location>
        <begin position="143"/>
        <end position="164"/>
    </location>
</feature>
<protein>
    <submittedName>
        <fullName evidence="2">Uncharacterized protein</fullName>
    </submittedName>
</protein>
<name>A0A8T0E4M8_ARGBR</name>
<keyword evidence="1" id="KW-0472">Membrane</keyword>
<dbReference type="AlphaFoldDB" id="A0A8T0E4M8"/>
<sequence length="404" mass="46163">MAFGKAKVKNFNSRWIIEDTIWKSCKNNAFNTLFNAGLIIGLPLSSSIIKENKNDLEMMAKIWCWTSAVFRTFMFIISMIYIHQLLPVASISITFYGYTVCGFLTMLIFIRDRKKLYKVTKNLIHLSIVMNPGTYIGGKYINFYLLTYFASLFILAVDTSVFFFHDQAAYYKNTLYVPSFIPENSKQPFRNFVELCVISTFGLSVSACGYVFLLCSNLYETLARLIVVYGEKLKKRSERMAWSAETIPDDINMFKQLTFRIHEVDDAVNMYVFFLYGALISGFFNTVSVIVAQNSLFKTTSSIVYIIWIVVTAIWVLLGMSHLGSNIYDKGEEVKRQMVEYSDKFIRYSPSLSAMQVFNVLFDIIMSANMTVTGGGMFIINYGLILTIASVMVTYGVLILQLDK</sequence>
<keyword evidence="1" id="KW-0812">Transmembrane</keyword>
<feature type="transmembrane region" description="Helical" evidence="1">
    <location>
        <begin position="192"/>
        <end position="215"/>
    </location>
</feature>
<feature type="transmembrane region" description="Helical" evidence="1">
    <location>
        <begin position="345"/>
        <end position="366"/>
    </location>
</feature>
<evidence type="ECO:0000313" key="3">
    <source>
        <dbReference type="Proteomes" id="UP000807504"/>
    </source>
</evidence>
<comment type="caution">
    <text evidence="2">The sequence shown here is derived from an EMBL/GenBank/DDBJ whole genome shotgun (WGS) entry which is preliminary data.</text>
</comment>
<organism evidence="2 3">
    <name type="scientific">Argiope bruennichi</name>
    <name type="common">Wasp spider</name>
    <name type="synonym">Aranea bruennichi</name>
    <dbReference type="NCBI Taxonomy" id="94029"/>
    <lineage>
        <taxon>Eukaryota</taxon>
        <taxon>Metazoa</taxon>
        <taxon>Ecdysozoa</taxon>
        <taxon>Arthropoda</taxon>
        <taxon>Chelicerata</taxon>
        <taxon>Arachnida</taxon>
        <taxon>Araneae</taxon>
        <taxon>Araneomorphae</taxon>
        <taxon>Entelegynae</taxon>
        <taxon>Araneoidea</taxon>
        <taxon>Araneidae</taxon>
        <taxon>Argiope</taxon>
    </lineage>
</organism>
<dbReference type="Proteomes" id="UP000807504">
    <property type="component" value="Unassembled WGS sequence"/>
</dbReference>
<reference evidence="2" key="2">
    <citation type="submission" date="2020-06" db="EMBL/GenBank/DDBJ databases">
        <authorList>
            <person name="Sheffer M."/>
        </authorList>
    </citation>
    <scope>NUCLEOTIDE SEQUENCE</scope>
</reference>
<evidence type="ECO:0000256" key="1">
    <source>
        <dbReference type="SAM" id="Phobius"/>
    </source>
</evidence>
<accession>A0A8T0E4M8</accession>
<feature type="transmembrane region" description="Helical" evidence="1">
    <location>
        <begin position="270"/>
        <end position="291"/>
    </location>
</feature>
<gene>
    <name evidence="2" type="ORF">HNY73_019767</name>
</gene>
<feature type="transmembrane region" description="Helical" evidence="1">
    <location>
        <begin position="303"/>
        <end position="324"/>
    </location>
</feature>
<dbReference type="EMBL" id="JABXBU010002230">
    <property type="protein sequence ID" value="KAF8766733.1"/>
    <property type="molecule type" value="Genomic_DNA"/>
</dbReference>
<evidence type="ECO:0000313" key="2">
    <source>
        <dbReference type="EMBL" id="KAF8766733.1"/>
    </source>
</evidence>
<reference evidence="2" key="1">
    <citation type="journal article" date="2020" name="bioRxiv">
        <title>Chromosome-level reference genome of the European wasp spider Argiope bruennichi: a resource for studies on range expansion and evolutionary adaptation.</title>
        <authorList>
            <person name="Sheffer M.M."/>
            <person name="Hoppe A."/>
            <person name="Krehenwinkel H."/>
            <person name="Uhl G."/>
            <person name="Kuss A.W."/>
            <person name="Jensen L."/>
            <person name="Jensen C."/>
            <person name="Gillespie R.G."/>
            <person name="Hoff K.J."/>
            <person name="Prost S."/>
        </authorList>
    </citation>
    <scope>NUCLEOTIDE SEQUENCE</scope>
</reference>
<feature type="transmembrane region" description="Helical" evidence="1">
    <location>
        <begin position="88"/>
        <end position="110"/>
    </location>
</feature>
<feature type="transmembrane region" description="Helical" evidence="1">
    <location>
        <begin position="62"/>
        <end position="82"/>
    </location>
</feature>